<dbReference type="Gene3D" id="1.10.10.60">
    <property type="entry name" value="Homeodomain-like"/>
    <property type="match status" value="2"/>
</dbReference>
<sequence>MHGNRPMDSFGNYLANIQTGILVSSYGELGAAWSYPNVKDDFNRLYFMVDGRCRIRVNGLQLTPSAGHLILLPAGADISAESYNGERFAKYFCHFTAAIGGSRLFDLLHTSRSIEVRDTSLIEEQFQELNRHFSGTGITSALRAKTALNLLLCYFIENNPTVTLHEYSHPSIQRMTHVLEYIDKHLADKLTVEDLAKLVHFHPHYFIPMFRTMMGCSPMQYIAKLRFERAATLLLSTKLNMNEIADYVGIHPEYFTKFFKHHGGVSPTEFRNCKFN</sequence>
<evidence type="ECO:0000256" key="2">
    <source>
        <dbReference type="ARBA" id="ARBA00023125"/>
    </source>
</evidence>
<name>A0ABY5SI11_9BACL</name>
<keyword evidence="6" id="KW-1185">Reference proteome</keyword>
<accession>A0ABY5SI11</accession>
<evidence type="ECO:0000259" key="4">
    <source>
        <dbReference type="PROSITE" id="PS01124"/>
    </source>
</evidence>
<dbReference type="SUPFAM" id="SSF51215">
    <property type="entry name" value="Regulatory protein AraC"/>
    <property type="match status" value="1"/>
</dbReference>
<feature type="domain" description="HTH araC/xylS-type" evidence="4">
    <location>
        <begin position="176"/>
        <end position="273"/>
    </location>
</feature>
<dbReference type="InterPro" id="IPR009057">
    <property type="entry name" value="Homeodomain-like_sf"/>
</dbReference>
<dbReference type="PROSITE" id="PS01124">
    <property type="entry name" value="HTH_ARAC_FAMILY_2"/>
    <property type="match status" value="1"/>
</dbReference>
<dbReference type="SUPFAM" id="SSF46689">
    <property type="entry name" value="Homeodomain-like"/>
    <property type="match status" value="2"/>
</dbReference>
<dbReference type="InterPro" id="IPR037923">
    <property type="entry name" value="HTH-like"/>
</dbReference>
<protein>
    <submittedName>
        <fullName evidence="5">AraC family transcriptional regulator</fullName>
    </submittedName>
</protein>
<evidence type="ECO:0000256" key="3">
    <source>
        <dbReference type="ARBA" id="ARBA00023163"/>
    </source>
</evidence>
<evidence type="ECO:0000313" key="6">
    <source>
        <dbReference type="Proteomes" id="UP001057877"/>
    </source>
</evidence>
<organism evidence="5 6">
    <name type="scientific">Paenibacillus spongiae</name>
    <dbReference type="NCBI Taxonomy" id="2909671"/>
    <lineage>
        <taxon>Bacteria</taxon>
        <taxon>Bacillati</taxon>
        <taxon>Bacillota</taxon>
        <taxon>Bacilli</taxon>
        <taxon>Bacillales</taxon>
        <taxon>Paenibacillaceae</taxon>
        <taxon>Paenibacillus</taxon>
    </lineage>
</organism>
<dbReference type="InterPro" id="IPR018060">
    <property type="entry name" value="HTH_AraC"/>
</dbReference>
<reference evidence="5" key="1">
    <citation type="submission" date="2022-01" db="EMBL/GenBank/DDBJ databases">
        <title>Paenibacillus spongiae sp. nov., isolated from marine sponge.</title>
        <authorList>
            <person name="Li Z."/>
            <person name="Zhang M."/>
        </authorList>
    </citation>
    <scope>NUCLEOTIDE SEQUENCE</scope>
    <source>
        <strain evidence="5">PHS-Z3</strain>
    </source>
</reference>
<proteinExistence type="predicted"/>
<keyword evidence="1" id="KW-0805">Transcription regulation</keyword>
<dbReference type="RefSeq" id="WP_258389148.1">
    <property type="nucleotide sequence ID" value="NZ_CP091430.1"/>
</dbReference>
<dbReference type="SMART" id="SM00342">
    <property type="entry name" value="HTH_ARAC"/>
    <property type="match status" value="1"/>
</dbReference>
<dbReference type="Proteomes" id="UP001057877">
    <property type="component" value="Chromosome"/>
</dbReference>
<dbReference type="PANTHER" id="PTHR43280:SF28">
    <property type="entry name" value="HTH-TYPE TRANSCRIPTIONAL ACTIVATOR RHAS"/>
    <property type="match status" value="1"/>
</dbReference>
<keyword evidence="2" id="KW-0238">DNA-binding</keyword>
<dbReference type="PANTHER" id="PTHR43280">
    <property type="entry name" value="ARAC-FAMILY TRANSCRIPTIONAL REGULATOR"/>
    <property type="match status" value="1"/>
</dbReference>
<keyword evidence="3" id="KW-0804">Transcription</keyword>
<gene>
    <name evidence="5" type="ORF">L1F29_15180</name>
</gene>
<evidence type="ECO:0000313" key="5">
    <source>
        <dbReference type="EMBL" id="UVI33095.1"/>
    </source>
</evidence>
<evidence type="ECO:0000256" key="1">
    <source>
        <dbReference type="ARBA" id="ARBA00023015"/>
    </source>
</evidence>
<dbReference type="EMBL" id="CP091430">
    <property type="protein sequence ID" value="UVI33095.1"/>
    <property type="molecule type" value="Genomic_DNA"/>
</dbReference>
<dbReference type="Pfam" id="PF12833">
    <property type="entry name" value="HTH_18"/>
    <property type="match status" value="1"/>
</dbReference>